<accession>A0A1J4PS16</accession>
<name>A0A1J4PS16_9ACTN</name>
<comment type="caution">
    <text evidence="1">The sequence shown here is derived from an EMBL/GenBank/DDBJ whole genome shotgun (WGS) entry which is preliminary data.</text>
</comment>
<gene>
    <name evidence="1" type="ORF">VT52_034290</name>
</gene>
<proteinExistence type="predicted"/>
<evidence type="ECO:0000313" key="2">
    <source>
        <dbReference type="Proteomes" id="UP000034838"/>
    </source>
</evidence>
<evidence type="ECO:0000313" key="1">
    <source>
        <dbReference type="EMBL" id="OIK23116.1"/>
    </source>
</evidence>
<dbReference type="AlphaFoldDB" id="A0A1J4PS16"/>
<dbReference type="OrthoDB" id="9860798at2"/>
<dbReference type="EMBL" id="LBDA02000143">
    <property type="protein sequence ID" value="OIK23116.1"/>
    <property type="molecule type" value="Genomic_DNA"/>
</dbReference>
<sequence>MREEEARREFVSQVARRAVGAVAPEESVFFEPLAARFVSRGELPRERRYADGIISSGWDAAVALISPVALALAKALYDKLLENVSEEILKRSRRGLPQIWNRLRRADRTADGPPGDREAVAGSAEVRDQLVLRATELGLPEERARQLVDELLAAAEDMLAVPGTPAGDSTEAS</sequence>
<reference evidence="1" key="1">
    <citation type="submission" date="2016-10" db="EMBL/GenBank/DDBJ databases">
        <title>Genome sequence of Streptomyces malaysiense MUSC 136.</title>
        <authorList>
            <person name="Lee L.-H."/>
            <person name="Ser H.-L."/>
        </authorList>
    </citation>
    <scope>NUCLEOTIDE SEQUENCE [LARGE SCALE GENOMIC DNA]</scope>
    <source>
        <strain evidence="1">MUSC 136</strain>
    </source>
</reference>
<keyword evidence="2" id="KW-1185">Reference proteome</keyword>
<dbReference type="Proteomes" id="UP000034838">
    <property type="component" value="Unassembled WGS sequence"/>
</dbReference>
<protein>
    <submittedName>
        <fullName evidence="1">Uncharacterized protein</fullName>
    </submittedName>
</protein>
<dbReference type="RefSeq" id="WP_046423900.1">
    <property type="nucleotide sequence ID" value="NZ_LBDA02000143.1"/>
</dbReference>
<organism evidence="1 2">
    <name type="scientific">Streptomyces malaysiense</name>
    <dbReference type="NCBI Taxonomy" id="1428626"/>
    <lineage>
        <taxon>Bacteria</taxon>
        <taxon>Bacillati</taxon>
        <taxon>Actinomycetota</taxon>
        <taxon>Actinomycetes</taxon>
        <taxon>Kitasatosporales</taxon>
        <taxon>Streptomycetaceae</taxon>
        <taxon>Streptomyces</taxon>
    </lineage>
</organism>